<proteinExistence type="predicted"/>
<dbReference type="OrthoDB" id="5410741at2759"/>
<dbReference type="Gene3D" id="3.30.420.10">
    <property type="entry name" value="Ribonuclease H-like superfamily/Ribonuclease H"/>
    <property type="match status" value="2"/>
</dbReference>
<dbReference type="Proteomes" id="UP000237271">
    <property type="component" value="Unassembled WGS sequence"/>
</dbReference>
<accession>A0A2P4XLE9</accession>
<reference evidence="2 3" key="1">
    <citation type="journal article" date="2017" name="Genome Biol. Evol.">
        <title>Phytophthora megakarya and P. palmivora, closely related causal agents of cacao black pod rot, underwent increases in genome sizes and gene numbers by different mechanisms.</title>
        <authorList>
            <person name="Ali S.S."/>
            <person name="Shao J."/>
            <person name="Lary D.J."/>
            <person name="Kronmiller B."/>
            <person name="Shen D."/>
            <person name="Strem M.D."/>
            <person name="Amoako-Attah I."/>
            <person name="Akrofi A.Y."/>
            <person name="Begoude B.A."/>
            <person name="Ten Hoopen G.M."/>
            <person name="Coulibaly K."/>
            <person name="Kebe B.I."/>
            <person name="Melnick R.L."/>
            <person name="Guiltinan M.J."/>
            <person name="Tyler B.M."/>
            <person name="Meinhardt L.W."/>
            <person name="Bailey B.A."/>
        </authorList>
    </citation>
    <scope>NUCLEOTIDE SEQUENCE [LARGE SCALE GENOMIC DNA]</scope>
    <source>
        <strain evidence="3">sbr112.9</strain>
    </source>
</reference>
<dbReference type="AlphaFoldDB" id="A0A2P4XLE9"/>
<dbReference type="PANTHER" id="PTHR23022">
    <property type="entry name" value="TRANSPOSABLE ELEMENT-RELATED"/>
    <property type="match status" value="1"/>
</dbReference>
<dbReference type="GO" id="GO:0003676">
    <property type="term" value="F:nucleic acid binding"/>
    <property type="evidence" value="ECO:0007669"/>
    <property type="project" value="InterPro"/>
</dbReference>
<dbReference type="InterPro" id="IPR052338">
    <property type="entry name" value="Transposase_5"/>
</dbReference>
<dbReference type="EMBL" id="NCKW01009636">
    <property type="protein sequence ID" value="POM66382.1"/>
    <property type="molecule type" value="Genomic_DNA"/>
</dbReference>
<evidence type="ECO:0000259" key="1">
    <source>
        <dbReference type="Pfam" id="PF13358"/>
    </source>
</evidence>
<sequence length="163" mass="18324">MVQHRTDWDRVVFSDEEKFNLDGPDGLHRQNGGGSVMVWGGFSSQGKTELAFLEGRQNSHIFQHDNASIHASHSTKDFLKSCDVTVLDWPALSPDLNPIENVWGIIAREVYHGGKQYMTPQDLKSAIQGAWENLELSRLRSLVKSMPDRASDVLEAKGKKTNY</sequence>
<organism evidence="2 3">
    <name type="scientific">Phytophthora palmivora</name>
    <dbReference type="NCBI Taxonomy" id="4796"/>
    <lineage>
        <taxon>Eukaryota</taxon>
        <taxon>Sar</taxon>
        <taxon>Stramenopiles</taxon>
        <taxon>Oomycota</taxon>
        <taxon>Peronosporomycetes</taxon>
        <taxon>Peronosporales</taxon>
        <taxon>Peronosporaceae</taxon>
        <taxon>Phytophthora</taxon>
    </lineage>
</organism>
<evidence type="ECO:0000313" key="3">
    <source>
        <dbReference type="Proteomes" id="UP000237271"/>
    </source>
</evidence>
<protein>
    <submittedName>
        <fullName evidence="2">Transposase</fullName>
    </submittedName>
</protein>
<dbReference type="Pfam" id="PF13358">
    <property type="entry name" value="DDE_3"/>
    <property type="match status" value="1"/>
</dbReference>
<dbReference type="InterPro" id="IPR038717">
    <property type="entry name" value="Tc1-like_DDE_dom"/>
</dbReference>
<gene>
    <name evidence="2" type="ORF">PHPALM_17763</name>
</gene>
<feature type="domain" description="Tc1-like transposase DDE" evidence="1">
    <location>
        <begin position="59"/>
        <end position="112"/>
    </location>
</feature>
<evidence type="ECO:0000313" key="2">
    <source>
        <dbReference type="EMBL" id="POM66382.1"/>
    </source>
</evidence>
<keyword evidence="3" id="KW-1185">Reference proteome</keyword>
<comment type="caution">
    <text evidence="2">The sequence shown here is derived from an EMBL/GenBank/DDBJ whole genome shotgun (WGS) entry which is preliminary data.</text>
</comment>
<name>A0A2P4XLE9_9STRA</name>
<dbReference type="InterPro" id="IPR036397">
    <property type="entry name" value="RNaseH_sf"/>
</dbReference>
<dbReference type="PANTHER" id="PTHR23022:SF129">
    <property type="entry name" value="TRANSPOSABLE ELEMENT TC3 TRANSPOSASE"/>
    <property type="match status" value="1"/>
</dbReference>